<dbReference type="Proteomes" id="UP000017831">
    <property type="component" value="Unassembled WGS sequence"/>
</dbReference>
<evidence type="ECO:0000313" key="2">
    <source>
        <dbReference type="Proteomes" id="UP000017831"/>
    </source>
</evidence>
<gene>
    <name evidence="1" type="ORF">HMPREF1534_01303</name>
</gene>
<name>U6RIS1_9BACT</name>
<reference evidence="1 2" key="1">
    <citation type="submission" date="2013-04" db="EMBL/GenBank/DDBJ databases">
        <title>The Genome Sequence of Bacteroides massiliensis DSM 17679.</title>
        <authorList>
            <consortium name="The Broad Institute Genomics Platform"/>
            <person name="Earl A."/>
            <person name="Ward D."/>
            <person name="Feldgarden M."/>
            <person name="Gevers D."/>
            <person name="Martens E."/>
            <person name="Fenner L."/>
            <person name="Roux V."/>
            <person name="Mallet M.N."/>
            <person name="Raoult D."/>
            <person name="Walker B."/>
            <person name="Young S."/>
            <person name="Zeng Q."/>
            <person name="Gargeya S."/>
            <person name="Fitzgerald M."/>
            <person name="Haas B."/>
            <person name="Abouelleil A."/>
            <person name="Allen A.W."/>
            <person name="Alvarado L."/>
            <person name="Arachchi H.M."/>
            <person name="Berlin A.M."/>
            <person name="Chapman S.B."/>
            <person name="Gainer-Dewar J."/>
            <person name="Goldberg J."/>
            <person name="Griggs A."/>
            <person name="Gujja S."/>
            <person name="Hansen M."/>
            <person name="Howarth C."/>
            <person name="Imamovic A."/>
            <person name="Ireland A."/>
            <person name="Larimer J."/>
            <person name="McCowan C."/>
            <person name="Murphy C."/>
            <person name="Pearson M."/>
            <person name="Poon T.W."/>
            <person name="Priest M."/>
            <person name="Roberts A."/>
            <person name="Saif S."/>
            <person name="Shea T."/>
            <person name="Sisk P."/>
            <person name="Sykes S."/>
            <person name="Wortman J."/>
            <person name="Nusbaum C."/>
            <person name="Birren B."/>
        </authorList>
    </citation>
    <scope>NUCLEOTIDE SEQUENCE [LARGE SCALE GENOMIC DNA]</scope>
    <source>
        <strain evidence="2">B84634 / Timone 84634 / DSM 17679 / JCM 13223</strain>
    </source>
</reference>
<dbReference type="AlphaFoldDB" id="U6RIS1"/>
<accession>U6RIS1</accession>
<sequence>TPHVGVWIETGHIQQPADFYGVTPHVGVWIETI</sequence>
<evidence type="ECO:0000313" key="1">
    <source>
        <dbReference type="EMBL" id="EOA55937.1"/>
    </source>
</evidence>
<protein>
    <submittedName>
        <fullName evidence="1">Uncharacterized protein</fullName>
    </submittedName>
</protein>
<organism evidence="1 2">
    <name type="scientific">Phocaeicola massiliensis B84634 = Timone 84634 = DSM 17679 = JCM 13223</name>
    <dbReference type="NCBI Taxonomy" id="1121098"/>
    <lineage>
        <taxon>Bacteria</taxon>
        <taxon>Pseudomonadati</taxon>
        <taxon>Bacteroidota</taxon>
        <taxon>Bacteroidia</taxon>
        <taxon>Bacteroidales</taxon>
        <taxon>Bacteroidaceae</taxon>
        <taxon>Phocaeicola</taxon>
    </lineage>
</organism>
<keyword evidence="2" id="KW-1185">Reference proteome</keyword>
<feature type="non-terminal residue" evidence="1">
    <location>
        <position position="1"/>
    </location>
</feature>
<proteinExistence type="predicted"/>
<comment type="caution">
    <text evidence="1">The sequence shown here is derived from an EMBL/GenBank/DDBJ whole genome shotgun (WGS) entry which is preliminary data.</text>
</comment>
<dbReference type="EMBL" id="AQHY01000016">
    <property type="protein sequence ID" value="EOA55937.1"/>
    <property type="molecule type" value="Genomic_DNA"/>
</dbReference>
<dbReference type="HOGENOM" id="CLU_3385954_0_0_10"/>